<dbReference type="Gene3D" id="1.20.1250.20">
    <property type="entry name" value="MFS general substrate transporter like domains"/>
    <property type="match status" value="1"/>
</dbReference>
<keyword evidence="2" id="KW-0812">Transmembrane</keyword>
<protein>
    <recommendedName>
        <fullName evidence="4">Solute carrier family 40 protein</fullName>
    </recommendedName>
</protein>
<dbReference type="EMBL" id="HBIO01016193">
    <property type="protein sequence ID" value="CAE0467622.1"/>
    <property type="molecule type" value="Transcribed_RNA"/>
</dbReference>
<keyword evidence="2" id="KW-0472">Membrane</keyword>
<feature type="transmembrane region" description="Helical" evidence="2">
    <location>
        <begin position="324"/>
        <end position="343"/>
    </location>
</feature>
<feature type="transmembrane region" description="Helical" evidence="2">
    <location>
        <begin position="542"/>
        <end position="560"/>
    </location>
</feature>
<feature type="compositionally biased region" description="Polar residues" evidence="1">
    <location>
        <begin position="191"/>
        <end position="207"/>
    </location>
</feature>
<evidence type="ECO:0008006" key="4">
    <source>
        <dbReference type="Google" id="ProtNLM"/>
    </source>
</evidence>
<evidence type="ECO:0000313" key="3">
    <source>
        <dbReference type="EMBL" id="CAE0467622.1"/>
    </source>
</evidence>
<feature type="transmembrane region" description="Helical" evidence="2">
    <location>
        <begin position="581"/>
        <end position="599"/>
    </location>
</feature>
<reference evidence="3" key="1">
    <citation type="submission" date="2021-01" db="EMBL/GenBank/DDBJ databases">
        <authorList>
            <person name="Corre E."/>
            <person name="Pelletier E."/>
            <person name="Niang G."/>
            <person name="Scheremetjew M."/>
            <person name="Finn R."/>
            <person name="Kale V."/>
            <person name="Holt S."/>
            <person name="Cochrane G."/>
            <person name="Meng A."/>
            <person name="Brown T."/>
            <person name="Cohen L."/>
        </authorList>
    </citation>
    <scope>NUCLEOTIDE SEQUENCE</scope>
    <source>
        <strain evidence="3">MM31A-1</strain>
    </source>
</reference>
<dbReference type="SUPFAM" id="SSF103473">
    <property type="entry name" value="MFS general substrate transporter"/>
    <property type="match status" value="1"/>
</dbReference>
<feature type="compositionally biased region" description="Low complexity" evidence="1">
    <location>
        <begin position="44"/>
        <end position="58"/>
    </location>
</feature>
<feature type="transmembrane region" description="Helical" evidence="2">
    <location>
        <begin position="511"/>
        <end position="536"/>
    </location>
</feature>
<proteinExistence type="predicted"/>
<feature type="transmembrane region" description="Helical" evidence="2">
    <location>
        <begin position="292"/>
        <end position="312"/>
    </location>
</feature>
<evidence type="ECO:0000256" key="2">
    <source>
        <dbReference type="SAM" id="Phobius"/>
    </source>
</evidence>
<feature type="region of interest" description="Disordered" evidence="1">
    <location>
        <begin position="146"/>
        <end position="173"/>
    </location>
</feature>
<gene>
    <name evidence="3" type="ORF">CDEB00056_LOCUS12474</name>
</gene>
<dbReference type="InterPro" id="IPR036259">
    <property type="entry name" value="MFS_trans_sf"/>
</dbReference>
<feature type="transmembrane region" description="Helical" evidence="2">
    <location>
        <begin position="666"/>
        <end position="686"/>
    </location>
</feature>
<feature type="region of interest" description="Disordered" evidence="1">
    <location>
        <begin position="191"/>
        <end position="217"/>
    </location>
</feature>
<keyword evidence="2" id="KW-1133">Transmembrane helix</keyword>
<feature type="transmembrane region" description="Helical" evidence="2">
    <location>
        <begin position="264"/>
        <end position="286"/>
    </location>
</feature>
<feature type="region of interest" description="Disordered" evidence="1">
    <location>
        <begin position="1"/>
        <end position="61"/>
    </location>
</feature>
<evidence type="ECO:0000256" key="1">
    <source>
        <dbReference type="SAM" id="MobiDB-lite"/>
    </source>
</evidence>
<dbReference type="AlphaFoldDB" id="A0A7S3Q737"/>
<sequence>MTYQMEFIPPLNNEQDRGRPSSVPNMKGRAQYDLSGSSGPGRPNSAGSNSDSSSGSGALVYYNNTRDIESAGGKIPESASSKENEGIEGGEFIVVNHNADSSSFKKKKPKSALKKVKVRVLSHISNNSSNSNTGVSVAVKRSVSKEELQRQKKLSKQLQLQESAESASEMSELGLASPTSIADAFVDSPHLSHTSINTNRDNSQSPSAKARRKGPRVKSIRFSATNEIRMYTPNPKEFEIDGNKPTDVYGPNYNSAKSKIRNFFVVRAIPFTYGASSSLTTLYFFLELVTNYGLSSKVIGAYLSAAYFTRVVFTSISRYAPKTFVLLGSVAALVGFGMVFLSQRPESFWIMNDEGLTFFILGSIFANSNETISATQMLVRDQHLENVKILGSKLKVHFFMSKLARVFTFAVSGFLYQNYGVEGVALYGAGMVCLQILCLIAYFFLDIYRIHHDPNNAFGEDFIAMKPECRPTFSIRAARGKRRLFKSAMSKLNKTLGKYYPSDVPQNIIRFIIPLGLFGLTLSSMCIWASTALIVVDDFSQGYLVLGTIFAAASALDLITSSFLLSKGWDTKFRKLMPEPYNFFMGLFGITLASALVAVPSFSVFVTGFMLYSIFSSLLSAALTEVQGSSNNATEPVTSQVMRRLCTAGSLFALPFLHALHPRLPFILGLWYALISSVTFTVYMWCFPRGDDVELDEAGLQSTATRNRPSRRPERNLVRSERVMLARLMKGKDV</sequence>
<accession>A0A7S3Q737</accession>
<feature type="compositionally biased region" description="Low complexity" evidence="1">
    <location>
        <begin position="156"/>
        <end position="173"/>
    </location>
</feature>
<feature type="transmembrane region" description="Helical" evidence="2">
    <location>
        <begin position="425"/>
        <end position="445"/>
    </location>
</feature>
<organism evidence="3">
    <name type="scientific">Chaetoceros debilis</name>
    <dbReference type="NCBI Taxonomy" id="122233"/>
    <lineage>
        <taxon>Eukaryota</taxon>
        <taxon>Sar</taxon>
        <taxon>Stramenopiles</taxon>
        <taxon>Ochrophyta</taxon>
        <taxon>Bacillariophyta</taxon>
        <taxon>Coscinodiscophyceae</taxon>
        <taxon>Chaetocerotophycidae</taxon>
        <taxon>Chaetocerotales</taxon>
        <taxon>Chaetocerotaceae</taxon>
        <taxon>Chaetoceros</taxon>
    </lineage>
</organism>
<name>A0A7S3Q737_9STRA</name>